<keyword evidence="3 4" id="KW-0472">Membrane</keyword>
<feature type="domain" description="4Fe-4S ferredoxin-type" evidence="5">
    <location>
        <begin position="82"/>
        <end position="112"/>
    </location>
</feature>
<comment type="subcellular location">
    <subcellularLocation>
        <location evidence="1">Cell membrane</location>
    </subcellularLocation>
</comment>
<organism evidence="6">
    <name type="scientific">marine sediment metagenome</name>
    <dbReference type="NCBI Taxonomy" id="412755"/>
    <lineage>
        <taxon>unclassified sequences</taxon>
        <taxon>metagenomes</taxon>
        <taxon>ecological metagenomes</taxon>
    </lineage>
</organism>
<dbReference type="PROSITE" id="PS00198">
    <property type="entry name" value="4FE4S_FER_1"/>
    <property type="match status" value="1"/>
</dbReference>
<keyword evidence="2" id="KW-1003">Cell membrane</keyword>
<dbReference type="InterPro" id="IPR052378">
    <property type="entry name" value="NosR_regulator"/>
</dbReference>
<evidence type="ECO:0000256" key="3">
    <source>
        <dbReference type="ARBA" id="ARBA00023136"/>
    </source>
</evidence>
<dbReference type="EMBL" id="LAZR01052442">
    <property type="protein sequence ID" value="KKK82949.1"/>
    <property type="molecule type" value="Genomic_DNA"/>
</dbReference>
<dbReference type="InterPro" id="IPR017900">
    <property type="entry name" value="4Fe4S_Fe_S_CS"/>
</dbReference>
<dbReference type="PANTHER" id="PTHR30224">
    <property type="entry name" value="ELECTRON TRANSPORT PROTEIN"/>
    <property type="match status" value="1"/>
</dbReference>
<proteinExistence type="predicted"/>
<protein>
    <recommendedName>
        <fullName evidence="5">4Fe-4S ferredoxin-type domain-containing protein</fullName>
    </recommendedName>
</protein>
<evidence type="ECO:0000313" key="6">
    <source>
        <dbReference type="EMBL" id="KKK82949.1"/>
    </source>
</evidence>
<gene>
    <name evidence="6" type="ORF">LCGC14_2798300</name>
</gene>
<feature type="transmembrane region" description="Helical" evidence="4">
    <location>
        <begin position="131"/>
        <end position="149"/>
    </location>
</feature>
<dbReference type="SUPFAM" id="SSF54862">
    <property type="entry name" value="4Fe-4S ferredoxins"/>
    <property type="match status" value="1"/>
</dbReference>
<dbReference type="PROSITE" id="PS51379">
    <property type="entry name" value="4FE4S_FER_2"/>
    <property type="match status" value="1"/>
</dbReference>
<dbReference type="Pfam" id="PF12801">
    <property type="entry name" value="Fer4_5"/>
    <property type="match status" value="1"/>
</dbReference>
<accession>A0A0F9AX60</accession>
<name>A0A0F9AX60_9ZZZZ</name>
<dbReference type="PANTHER" id="PTHR30224:SF4">
    <property type="entry name" value="ELECTRON TRANSPORT PROTEIN YCCM-RELATED"/>
    <property type="match status" value="1"/>
</dbReference>
<evidence type="ECO:0000256" key="2">
    <source>
        <dbReference type="ARBA" id="ARBA00022475"/>
    </source>
</evidence>
<dbReference type="AlphaFoldDB" id="A0A0F9AX60"/>
<reference evidence="6" key="1">
    <citation type="journal article" date="2015" name="Nature">
        <title>Complex archaea that bridge the gap between prokaryotes and eukaryotes.</title>
        <authorList>
            <person name="Spang A."/>
            <person name="Saw J.H."/>
            <person name="Jorgensen S.L."/>
            <person name="Zaremba-Niedzwiedzka K."/>
            <person name="Martijn J."/>
            <person name="Lind A.E."/>
            <person name="van Eijk R."/>
            <person name="Schleper C."/>
            <person name="Guy L."/>
            <person name="Ettema T.J."/>
        </authorList>
    </citation>
    <scope>NUCLEOTIDE SEQUENCE</scope>
</reference>
<feature type="transmembrane region" description="Helical" evidence="4">
    <location>
        <begin position="179"/>
        <end position="205"/>
    </location>
</feature>
<evidence type="ECO:0000256" key="4">
    <source>
        <dbReference type="SAM" id="Phobius"/>
    </source>
</evidence>
<evidence type="ECO:0000259" key="5">
    <source>
        <dbReference type="PROSITE" id="PS51379"/>
    </source>
</evidence>
<feature type="non-terminal residue" evidence="6">
    <location>
        <position position="1"/>
    </location>
</feature>
<dbReference type="InterPro" id="IPR017896">
    <property type="entry name" value="4Fe4S_Fe-S-bd"/>
</dbReference>
<comment type="caution">
    <text evidence="6">The sequence shown here is derived from an EMBL/GenBank/DDBJ whole genome shotgun (WGS) entry which is preliminary data.</text>
</comment>
<sequence length="217" mass="24229">LRPETTVYLALGMFAMAVVISLVFEKRSFCRYFCPIGAIIAPYSLVAPIELRSKNPDVCRQCKTRDCVKGNEKGYACPQMIYPYAIDRNTHCLMCTECAKTCPNDNIAINIRRPFLDIFKEGLGFLRTPDITLSLSVIIIILLGVIPFHNLEMTATYTLLEAGMANGLGIPQMVLRTTAFLMMGVILVAAFWAAVRCFFAIFFAFPGLGRLCCRMIL</sequence>
<feature type="transmembrane region" description="Helical" evidence="4">
    <location>
        <begin position="6"/>
        <end position="24"/>
    </location>
</feature>
<evidence type="ECO:0000256" key="1">
    <source>
        <dbReference type="ARBA" id="ARBA00004236"/>
    </source>
</evidence>
<keyword evidence="4" id="KW-0812">Transmembrane</keyword>
<keyword evidence="4" id="KW-1133">Transmembrane helix</keyword>
<dbReference type="GO" id="GO:0005886">
    <property type="term" value="C:plasma membrane"/>
    <property type="evidence" value="ECO:0007669"/>
    <property type="project" value="UniProtKB-SubCell"/>
</dbReference>